<dbReference type="PANTHER" id="PTHR36009">
    <property type="match status" value="1"/>
</dbReference>
<sequence>MLRKISFGLIWLGFISYAFLFAPPDNFPESLELITNLSTGNWEGINPAIIALFNIMGIWPLIYSAVLFIDGRRQKIPAWPFATVSFGLGAFALLPYLALREPNQEFTGNKNLFLKIFDSRITGILLMLGAVVLFAYGLQGNWSDFIQQWQTSRFINVMSLDFCMLSLLFPALLGDDMTRRGWKDNQLFWLFALVPFFGALIYLCVRPPLNEQKQDYQMI</sequence>
<protein>
    <recommendedName>
        <fullName evidence="4">DUF2834 domain-containing protein</fullName>
    </recommendedName>
</protein>
<dbReference type="RefSeq" id="WP_137668068.1">
    <property type="nucleotide sequence ID" value="NZ_BJCE01000114.1"/>
</dbReference>
<feature type="transmembrane region" description="Helical" evidence="1">
    <location>
        <begin position="44"/>
        <end position="69"/>
    </location>
</feature>
<keyword evidence="3" id="KW-1185">Reference proteome</keyword>
<dbReference type="Proteomes" id="UP000300142">
    <property type="component" value="Unassembled WGS sequence"/>
</dbReference>
<keyword evidence="1" id="KW-0472">Membrane</keyword>
<feature type="transmembrane region" description="Helical" evidence="1">
    <location>
        <begin position="186"/>
        <end position="205"/>
    </location>
</feature>
<keyword evidence="1" id="KW-0812">Transmembrane</keyword>
<evidence type="ECO:0008006" key="4">
    <source>
        <dbReference type="Google" id="ProtNLM"/>
    </source>
</evidence>
<dbReference type="PANTHER" id="PTHR36009:SF3">
    <property type="entry name" value="TRANSMEMBRANE PROTEIN"/>
    <property type="match status" value="1"/>
</dbReference>
<dbReference type="AlphaFoldDB" id="A0A480A480"/>
<evidence type="ECO:0000313" key="3">
    <source>
        <dbReference type="Proteomes" id="UP000300142"/>
    </source>
</evidence>
<name>A0A480A480_9CYAN</name>
<proteinExistence type="predicted"/>
<feature type="transmembrane region" description="Helical" evidence="1">
    <location>
        <begin position="154"/>
        <end position="174"/>
    </location>
</feature>
<evidence type="ECO:0000313" key="2">
    <source>
        <dbReference type="EMBL" id="GCL38071.1"/>
    </source>
</evidence>
<feature type="transmembrane region" description="Helical" evidence="1">
    <location>
        <begin position="119"/>
        <end position="142"/>
    </location>
</feature>
<keyword evidence="1" id="KW-1133">Transmembrane helix</keyword>
<reference evidence="3" key="1">
    <citation type="submission" date="2019-02" db="EMBL/GenBank/DDBJ databases">
        <title>Draft genome sequence of Sphaerospermopsis reniformis NIES-1949.</title>
        <authorList>
            <person name="Yamaguchi H."/>
            <person name="Suzuki S."/>
            <person name="Kawachi M."/>
        </authorList>
    </citation>
    <scope>NUCLEOTIDE SEQUENCE [LARGE SCALE GENOMIC DNA]</scope>
    <source>
        <strain evidence="3">NIES-1949</strain>
    </source>
</reference>
<dbReference type="EMBL" id="BJCE01000114">
    <property type="protein sequence ID" value="GCL38071.1"/>
    <property type="molecule type" value="Genomic_DNA"/>
</dbReference>
<evidence type="ECO:0000256" key="1">
    <source>
        <dbReference type="SAM" id="Phobius"/>
    </source>
</evidence>
<accession>A0A480A480</accession>
<gene>
    <name evidence="2" type="ORF">SR1949_31840</name>
</gene>
<organism evidence="2 3">
    <name type="scientific">Sphaerospermopsis reniformis</name>
    <dbReference type="NCBI Taxonomy" id="531300"/>
    <lineage>
        <taxon>Bacteria</taxon>
        <taxon>Bacillati</taxon>
        <taxon>Cyanobacteriota</taxon>
        <taxon>Cyanophyceae</taxon>
        <taxon>Nostocales</taxon>
        <taxon>Aphanizomenonaceae</taxon>
        <taxon>Sphaerospermopsis</taxon>
    </lineage>
</organism>
<feature type="transmembrane region" description="Helical" evidence="1">
    <location>
        <begin position="81"/>
        <end position="99"/>
    </location>
</feature>
<comment type="caution">
    <text evidence="2">The sequence shown here is derived from an EMBL/GenBank/DDBJ whole genome shotgun (WGS) entry which is preliminary data.</text>
</comment>